<dbReference type="EMBL" id="CAUYUJ010008125">
    <property type="protein sequence ID" value="CAK0822952.1"/>
    <property type="molecule type" value="Genomic_DNA"/>
</dbReference>
<sequence length="827" mass="89852">MATASIRGKGVDEAGPPRPPSPPASQQGHSSSPGPWRPTSPRKSFFPRPEPVSRVPGFEERRARKLAGMETGARMVKALVKSEPRPEAVLVPEAHLVKAVCSVELTCHEGKATLSPPPVLHLGLPRQALRSYVGHVAKVVARASEDAPRIRPDASVREAEAALREVHRVHQLRLERYRDWLAETACWAGVPEAWRARRDLAAADPADARATSEAWHGALRDLAQADGGEVWLRDDDLAEAIMDNVTSDAKIIALMDCCHSGTVMDFSSPRWAQEGFKAISISGCEDNQTSAGTGKGGMFSRPEQRPPRGPLAAMLRLAAAGACLVLGASGKADGTCGYECTSDSECGGCGRAGKCSCPDGQNWSFPQISCSCVSAPDGAPSSSSVGASVEDTRWPLQWTARVEGWVYGDFSHKASPALGRFHYDAVLGRTRGDWTPYTNGKDCTQIWIADTSGQKKSQYYVKAGPLCLTFPISDKGAGGMAVGVERPDWVKTCSDAGYAKYVGREQVNFEGKDVWADHWSCHVDYAAMNQSIVFQNWHSLGLDGVPKGLPLRVTGGNSAPSPTKGSPRLSTVWYTDFKTGAGVTKPEDFEKPSWFCIPVGLEEAESFFGHPVTRDHVQSPDFQKRAHFLPHAKPGARDLARARRPKPGLPFLGESFGHAMRKLNSLLTKEEGLRVRPCREFSLEEVHEAQRLLFHARSAELHGVYHQANDTRRMAHSSLSQLDAEHGEHALIAAEMPELAAKLRDGACHEAVMWYVHHLSAEARGEVQRLLTLPLLPEVMHDAPRPLAAAPRGEQLTQKVHSRYTEQVSCAVCHVAPASSGNSELVV</sequence>
<protein>
    <submittedName>
        <fullName evidence="2">Uncharacterized protein</fullName>
    </submittedName>
</protein>
<dbReference type="Proteomes" id="UP001189429">
    <property type="component" value="Unassembled WGS sequence"/>
</dbReference>
<gene>
    <name evidence="2" type="ORF">PCOR1329_LOCUS23843</name>
</gene>
<evidence type="ECO:0000313" key="2">
    <source>
        <dbReference type="EMBL" id="CAK0822952.1"/>
    </source>
</evidence>
<dbReference type="Gene3D" id="3.40.50.12660">
    <property type="match status" value="1"/>
</dbReference>
<reference evidence="2" key="1">
    <citation type="submission" date="2023-10" db="EMBL/GenBank/DDBJ databases">
        <authorList>
            <person name="Chen Y."/>
            <person name="Shah S."/>
            <person name="Dougan E. K."/>
            <person name="Thang M."/>
            <person name="Chan C."/>
        </authorList>
    </citation>
    <scope>NUCLEOTIDE SEQUENCE [LARGE SCALE GENOMIC DNA]</scope>
</reference>
<comment type="caution">
    <text evidence="2">The sequence shown here is derived from an EMBL/GenBank/DDBJ whole genome shotgun (WGS) entry which is preliminary data.</text>
</comment>
<evidence type="ECO:0000256" key="1">
    <source>
        <dbReference type="SAM" id="MobiDB-lite"/>
    </source>
</evidence>
<organism evidence="2 3">
    <name type="scientific">Prorocentrum cordatum</name>
    <dbReference type="NCBI Taxonomy" id="2364126"/>
    <lineage>
        <taxon>Eukaryota</taxon>
        <taxon>Sar</taxon>
        <taxon>Alveolata</taxon>
        <taxon>Dinophyceae</taxon>
        <taxon>Prorocentrales</taxon>
        <taxon>Prorocentraceae</taxon>
        <taxon>Prorocentrum</taxon>
    </lineage>
</organism>
<name>A0ABN9RUF1_9DINO</name>
<evidence type="ECO:0000313" key="3">
    <source>
        <dbReference type="Proteomes" id="UP001189429"/>
    </source>
</evidence>
<accession>A0ABN9RUF1</accession>
<proteinExistence type="predicted"/>
<keyword evidence="3" id="KW-1185">Reference proteome</keyword>
<feature type="region of interest" description="Disordered" evidence="1">
    <location>
        <begin position="1"/>
        <end position="59"/>
    </location>
</feature>